<gene>
    <name evidence="3" type="ORF">O181_080394</name>
</gene>
<feature type="compositionally biased region" description="Basic residues" evidence="1">
    <location>
        <begin position="342"/>
        <end position="351"/>
    </location>
</feature>
<feature type="compositionally biased region" description="Acidic residues" evidence="1">
    <location>
        <begin position="96"/>
        <end position="109"/>
    </location>
</feature>
<feature type="compositionally biased region" description="Basic and acidic residues" evidence="1">
    <location>
        <begin position="319"/>
        <end position="332"/>
    </location>
</feature>
<evidence type="ECO:0000313" key="3">
    <source>
        <dbReference type="EMBL" id="MBW0540679.1"/>
    </source>
</evidence>
<evidence type="ECO:0000256" key="1">
    <source>
        <dbReference type="SAM" id="MobiDB-lite"/>
    </source>
</evidence>
<dbReference type="EMBL" id="AVOT02045334">
    <property type="protein sequence ID" value="MBW0540679.1"/>
    <property type="molecule type" value="Genomic_DNA"/>
</dbReference>
<reference evidence="3" key="1">
    <citation type="submission" date="2021-03" db="EMBL/GenBank/DDBJ databases">
        <title>Draft genome sequence of rust myrtle Austropuccinia psidii MF-1, a brazilian biotype.</title>
        <authorList>
            <person name="Quecine M.C."/>
            <person name="Pachon D.M.R."/>
            <person name="Bonatelli M.L."/>
            <person name="Correr F.H."/>
            <person name="Franceschini L.M."/>
            <person name="Leite T.F."/>
            <person name="Margarido G.R.A."/>
            <person name="Almeida C.A."/>
            <person name="Ferrarezi J.A."/>
            <person name="Labate C.A."/>
        </authorList>
    </citation>
    <scope>NUCLEOTIDE SEQUENCE</scope>
    <source>
        <strain evidence="3">MF-1</strain>
    </source>
</reference>
<dbReference type="AlphaFoldDB" id="A0A9Q3FKT8"/>
<name>A0A9Q3FKT8_9BASI</name>
<feature type="region of interest" description="Disordered" evidence="1">
    <location>
        <begin position="1"/>
        <end position="128"/>
    </location>
</feature>
<dbReference type="OrthoDB" id="2506111at2759"/>
<feature type="compositionally biased region" description="Polar residues" evidence="1">
    <location>
        <begin position="119"/>
        <end position="128"/>
    </location>
</feature>
<proteinExistence type="predicted"/>
<feature type="compositionally biased region" description="Basic and acidic residues" evidence="1">
    <location>
        <begin position="367"/>
        <end position="381"/>
    </location>
</feature>
<dbReference type="InterPro" id="IPR032549">
    <property type="entry name" value="DUF4939"/>
</dbReference>
<dbReference type="Proteomes" id="UP000765509">
    <property type="component" value="Unassembled WGS sequence"/>
</dbReference>
<evidence type="ECO:0000313" key="4">
    <source>
        <dbReference type="Proteomes" id="UP000765509"/>
    </source>
</evidence>
<evidence type="ECO:0000259" key="2">
    <source>
        <dbReference type="Pfam" id="PF16297"/>
    </source>
</evidence>
<dbReference type="Pfam" id="PF16297">
    <property type="entry name" value="DUF4939"/>
    <property type="match status" value="1"/>
</dbReference>
<organism evidence="3 4">
    <name type="scientific">Austropuccinia psidii MF-1</name>
    <dbReference type="NCBI Taxonomy" id="1389203"/>
    <lineage>
        <taxon>Eukaryota</taxon>
        <taxon>Fungi</taxon>
        <taxon>Dikarya</taxon>
        <taxon>Basidiomycota</taxon>
        <taxon>Pucciniomycotina</taxon>
        <taxon>Pucciniomycetes</taxon>
        <taxon>Pucciniales</taxon>
        <taxon>Sphaerophragmiaceae</taxon>
        <taxon>Austropuccinia</taxon>
    </lineage>
</organism>
<feature type="compositionally biased region" description="Basic and acidic residues" evidence="1">
    <location>
        <begin position="81"/>
        <end position="95"/>
    </location>
</feature>
<feature type="domain" description="DUF4939" evidence="2">
    <location>
        <begin position="172"/>
        <end position="260"/>
    </location>
</feature>
<comment type="caution">
    <text evidence="3">The sequence shown here is derived from an EMBL/GenBank/DDBJ whole genome shotgun (WGS) entry which is preliminary data.</text>
</comment>
<accession>A0A9Q3FKT8</accession>
<feature type="region of interest" description="Disordered" evidence="1">
    <location>
        <begin position="319"/>
        <end position="418"/>
    </location>
</feature>
<protein>
    <recommendedName>
        <fullName evidence="2">DUF4939 domain-containing protein</fullName>
    </recommendedName>
</protein>
<feature type="compositionally biased region" description="Basic and acidic residues" evidence="1">
    <location>
        <begin position="392"/>
        <end position="403"/>
    </location>
</feature>
<sequence length="418" mass="46568">MPVQHSPPDKNTRSQRNPAVLTPTPRVPLGHTPSVHQLSANLDRGPPMEVEAPSRRWGMKSRRSRSFSGLLGGYPGISEGARARLEEVEGEKGEDSMEEEDSGETEVADALENAPEVPQGSNLTTTNQALVSESDPSLLKIMDQMATIMGQLSQEAANRDNSKAPAFKTPSMNAPDSFDGTQAHKLRGFIQSCQFIFHNDPENLFSNRNKVLYSTSFLTGRAAKWIEPYLSNISNENPSYLLNNWQLFEAQLFTLFGYPNEVRKAEQELENLRMKESGHVSLRGSASRLLDQLDSYPGNLDTLQELMDITLELDTRYHERQKEKGSNQEKKPPVTGSNSSRPPHKKKKKGKQFQASKDKPQSSLLNKDNKLIGSKKERSIKEGFCTYCGGKHPIEKGFKRPQDKPGSSRGFPSKQGKA</sequence>
<keyword evidence="4" id="KW-1185">Reference proteome</keyword>